<dbReference type="NCBIfam" id="NF002497">
    <property type="entry name" value="PRK01827.1-3"/>
    <property type="match status" value="1"/>
</dbReference>
<organism evidence="19 20">
    <name type="scientific">Saprolegnia parasitica (strain CBS 223.65)</name>
    <dbReference type="NCBI Taxonomy" id="695850"/>
    <lineage>
        <taxon>Eukaryota</taxon>
        <taxon>Sar</taxon>
        <taxon>Stramenopiles</taxon>
        <taxon>Oomycota</taxon>
        <taxon>Saprolegniomycetes</taxon>
        <taxon>Saprolegniales</taxon>
        <taxon>Saprolegniaceae</taxon>
        <taxon>Saprolegnia</taxon>
    </lineage>
</organism>
<evidence type="ECO:0000256" key="6">
    <source>
        <dbReference type="ARBA" id="ARBA00022603"/>
    </source>
</evidence>
<evidence type="ECO:0000256" key="9">
    <source>
        <dbReference type="ARBA" id="ARBA00022857"/>
    </source>
</evidence>
<keyword evidence="7 15" id="KW-0808">Transferase</keyword>
<dbReference type="PROSITE" id="PS00075">
    <property type="entry name" value="DHFR_1"/>
    <property type="match status" value="1"/>
</dbReference>
<dbReference type="CDD" id="cd00209">
    <property type="entry name" value="DHFR"/>
    <property type="match status" value="1"/>
</dbReference>
<dbReference type="InterPro" id="IPR017925">
    <property type="entry name" value="DHFR_CS"/>
</dbReference>
<comment type="similarity">
    <text evidence="3 15">In the N-terminal section; belongs to the dihydrofolate reductase family.</text>
</comment>
<dbReference type="InterPro" id="IPR001796">
    <property type="entry name" value="DHFR_dom"/>
</dbReference>
<dbReference type="PANTHER" id="PTHR11548">
    <property type="entry name" value="THYMIDYLATE SYNTHASE 1"/>
    <property type="match status" value="1"/>
</dbReference>
<dbReference type="Gene3D" id="3.30.572.10">
    <property type="entry name" value="Thymidylate synthase/dCMP hydroxymethylase domain"/>
    <property type="match status" value="1"/>
</dbReference>
<evidence type="ECO:0000313" key="19">
    <source>
        <dbReference type="EMBL" id="KDO28037.1"/>
    </source>
</evidence>
<gene>
    <name evidence="19" type="ORF">SPRG_06761</name>
</gene>
<evidence type="ECO:0000256" key="7">
    <source>
        <dbReference type="ARBA" id="ARBA00022679"/>
    </source>
</evidence>
<keyword evidence="10 15" id="KW-0560">Oxidoreductase</keyword>
<dbReference type="PROSITE" id="PS00091">
    <property type="entry name" value="THYMIDYLATE_SYNTHASE"/>
    <property type="match status" value="1"/>
</dbReference>
<dbReference type="AlphaFoldDB" id="A0A067CMI2"/>
<dbReference type="GO" id="GO:0006730">
    <property type="term" value="P:one-carbon metabolic process"/>
    <property type="evidence" value="ECO:0007669"/>
    <property type="project" value="UniProtKB-KW"/>
</dbReference>
<dbReference type="InterPro" id="IPR000398">
    <property type="entry name" value="Thymidylate_synthase"/>
</dbReference>
<keyword evidence="6 15" id="KW-0489">Methyltransferase</keyword>
<dbReference type="KEGG" id="spar:SPRG_06761"/>
<comment type="catalytic activity">
    <reaction evidence="13">
        <text>dUMP + (6R)-5,10-methylene-5,6,7,8-tetrahydrofolate = 7,8-dihydrofolate + dTMP</text>
        <dbReference type="Rhea" id="RHEA:12104"/>
        <dbReference type="ChEBI" id="CHEBI:15636"/>
        <dbReference type="ChEBI" id="CHEBI:57451"/>
        <dbReference type="ChEBI" id="CHEBI:63528"/>
        <dbReference type="ChEBI" id="CHEBI:246422"/>
        <dbReference type="EC" id="2.1.1.45"/>
    </reaction>
</comment>
<dbReference type="NCBIfam" id="TIGR03284">
    <property type="entry name" value="thym_sym"/>
    <property type="match status" value="1"/>
</dbReference>
<dbReference type="InterPro" id="IPR045097">
    <property type="entry name" value="Thymidate_synth/dCMP_Mease"/>
</dbReference>
<dbReference type="CDD" id="cd00351">
    <property type="entry name" value="TS_Pyrimidine_HMase"/>
    <property type="match status" value="1"/>
</dbReference>
<dbReference type="InterPro" id="IPR024072">
    <property type="entry name" value="DHFR-like_dom_sf"/>
</dbReference>
<comment type="function">
    <text evidence="12">Bifunctional enzyme. Involved in de novo dTMP biosynthesis. Key enzyme in folate metabolism. Catalyzes an essential reaction for de novo glycine and purine synthesis, DNA precursor synthesis, and for the conversion of dUMP to dTMP.</text>
</comment>
<evidence type="ECO:0000256" key="12">
    <source>
        <dbReference type="ARBA" id="ARBA00025154"/>
    </source>
</evidence>
<dbReference type="GeneID" id="24129089"/>
<dbReference type="InterPro" id="IPR036926">
    <property type="entry name" value="Thymidate_synth/dCMP_Mease_sf"/>
</dbReference>
<dbReference type="GO" id="GO:0006231">
    <property type="term" value="P:dTMP biosynthetic process"/>
    <property type="evidence" value="ECO:0007669"/>
    <property type="project" value="InterPro"/>
</dbReference>
<keyword evidence="20" id="KW-1185">Reference proteome</keyword>
<evidence type="ECO:0000256" key="15">
    <source>
        <dbReference type="PIRNR" id="PIRNR000389"/>
    </source>
</evidence>
<dbReference type="GO" id="GO:0004799">
    <property type="term" value="F:thymidylate synthase activity"/>
    <property type="evidence" value="ECO:0007669"/>
    <property type="project" value="UniProtKB-EC"/>
</dbReference>
<reference evidence="19 20" key="1">
    <citation type="journal article" date="2013" name="PLoS Genet.">
        <title>Distinctive expansion of potential virulence genes in the genome of the oomycete fish pathogen Saprolegnia parasitica.</title>
        <authorList>
            <person name="Jiang R.H."/>
            <person name="de Bruijn I."/>
            <person name="Haas B.J."/>
            <person name="Belmonte R."/>
            <person name="Lobach L."/>
            <person name="Christie J."/>
            <person name="van den Ackerveken G."/>
            <person name="Bottin A."/>
            <person name="Bulone V."/>
            <person name="Diaz-Moreno S.M."/>
            <person name="Dumas B."/>
            <person name="Fan L."/>
            <person name="Gaulin E."/>
            <person name="Govers F."/>
            <person name="Grenville-Briggs L.J."/>
            <person name="Horner N.R."/>
            <person name="Levin J.Z."/>
            <person name="Mammella M."/>
            <person name="Meijer H.J."/>
            <person name="Morris P."/>
            <person name="Nusbaum C."/>
            <person name="Oome S."/>
            <person name="Phillips A.J."/>
            <person name="van Rooyen D."/>
            <person name="Rzeszutek E."/>
            <person name="Saraiva M."/>
            <person name="Secombes C.J."/>
            <person name="Seidl M.F."/>
            <person name="Snel B."/>
            <person name="Stassen J.H."/>
            <person name="Sykes S."/>
            <person name="Tripathy S."/>
            <person name="van den Berg H."/>
            <person name="Vega-Arreguin J.C."/>
            <person name="Wawra S."/>
            <person name="Young S.K."/>
            <person name="Zeng Q."/>
            <person name="Dieguez-Uribeondo J."/>
            <person name="Russ C."/>
            <person name="Tyler B.M."/>
            <person name="van West P."/>
        </authorList>
    </citation>
    <scope>NUCLEOTIDE SEQUENCE [LARGE SCALE GENOMIC DNA]</scope>
    <source>
        <strain evidence="19 20">CBS 223.65</strain>
    </source>
</reference>
<dbReference type="InterPro" id="IPR020940">
    <property type="entry name" value="Thymidylate_synthase_AS"/>
</dbReference>
<keyword evidence="8 15" id="KW-0545">Nucleotide biosynthesis</keyword>
<evidence type="ECO:0000256" key="3">
    <source>
        <dbReference type="ARBA" id="ARBA00010176"/>
    </source>
</evidence>
<evidence type="ECO:0000256" key="1">
    <source>
        <dbReference type="ARBA" id="ARBA00004903"/>
    </source>
</evidence>
<dbReference type="UniPathway" id="UPA00077">
    <property type="reaction ID" value="UER00158"/>
</dbReference>
<evidence type="ECO:0000256" key="17">
    <source>
        <dbReference type="PROSITE-ProRule" id="PRU10016"/>
    </source>
</evidence>
<dbReference type="PIRSF" id="PIRSF000389">
    <property type="entry name" value="DHFR-TS"/>
    <property type="match status" value="1"/>
</dbReference>
<dbReference type="GO" id="GO:0046654">
    <property type="term" value="P:tetrahydrofolate biosynthetic process"/>
    <property type="evidence" value="ECO:0007669"/>
    <property type="project" value="UniProtKB-UniPathway"/>
</dbReference>
<feature type="domain" description="DHFR" evidence="18">
    <location>
        <begin position="3"/>
        <end position="178"/>
    </location>
</feature>
<evidence type="ECO:0000259" key="18">
    <source>
        <dbReference type="PROSITE" id="PS51330"/>
    </source>
</evidence>
<dbReference type="GO" id="GO:0032259">
    <property type="term" value="P:methylation"/>
    <property type="evidence" value="ECO:0007669"/>
    <property type="project" value="UniProtKB-KW"/>
</dbReference>
<dbReference type="OMA" id="ILCAWNV"/>
<sequence length="466" mass="51974">MVELSMIVAVARATNGIGIKGQLPWRLAGDLKRFRELTTSTADATKQNAVVMGRKTWESLPLKHRPLPGRVNVVLSRNPAVRAALSAQTGVLAAGNLDEALGALTGVEHVFIIGGQSLYEEAAQHPRCTRAYLTLVDGEYECDAFFPKSLASCGFAETSVSPVQIEKDISFQYIQLDRKHEELQYLELIQKILDEGVHKGDRTGTGTISLFGAQMRFSLRHDVFPLLTTKRVFWKGVAEELLWFISGDTNAKTLQDKGIKIWDGNGSREFLDKLGLTHREAGDLGPVYGFQWRHFGAKYVDMYTDYTGQGVDQLADVIHKIKHSPNDRRILLSAWNPSDLGLMALPPCHMFCQFYVANGELSCQMYQRSADMGLGVPFNIASYALLTRMIAQVCGLKAGDFIHVIGDAHVYSNHVEPLQEQLKRTPSPFPMLKINPAKMDIDKFTFDDFTIEGYTPQKTIKMEMAI</sequence>
<evidence type="ECO:0000256" key="4">
    <source>
        <dbReference type="ARBA" id="ARBA00019798"/>
    </source>
</evidence>
<dbReference type="Pfam" id="PF00186">
    <property type="entry name" value="DHFR_1"/>
    <property type="match status" value="1"/>
</dbReference>
<dbReference type="Pfam" id="PF00303">
    <property type="entry name" value="Thymidylat_synt"/>
    <property type="match status" value="1"/>
</dbReference>
<dbReference type="PRINTS" id="PR00108">
    <property type="entry name" value="THYMDSNTHASE"/>
</dbReference>
<dbReference type="GO" id="GO:0005829">
    <property type="term" value="C:cytosol"/>
    <property type="evidence" value="ECO:0007669"/>
    <property type="project" value="TreeGrafter"/>
</dbReference>
<keyword evidence="9" id="KW-0521">NADP</keyword>
<dbReference type="PROSITE" id="PS51330">
    <property type="entry name" value="DHFR_2"/>
    <property type="match status" value="1"/>
</dbReference>
<dbReference type="SUPFAM" id="SSF55831">
    <property type="entry name" value="Thymidylate synthase/dCMP hydroxymethylase"/>
    <property type="match status" value="1"/>
</dbReference>
<protein>
    <recommendedName>
        <fullName evidence="4 15">Bifunctional dihydrofolate reductase-thymidylate synthase</fullName>
    </recommendedName>
</protein>
<dbReference type="Gene3D" id="3.40.430.10">
    <property type="entry name" value="Dihydrofolate Reductase, subunit A"/>
    <property type="match status" value="1"/>
</dbReference>
<evidence type="ECO:0000256" key="8">
    <source>
        <dbReference type="ARBA" id="ARBA00022727"/>
    </source>
</evidence>
<comment type="catalytic activity">
    <reaction evidence="14">
        <text>(6S)-5,6,7,8-tetrahydrofolate + NADP(+) = 7,8-dihydrofolate + NADPH + H(+)</text>
        <dbReference type="Rhea" id="RHEA:15009"/>
        <dbReference type="ChEBI" id="CHEBI:15378"/>
        <dbReference type="ChEBI" id="CHEBI:57451"/>
        <dbReference type="ChEBI" id="CHEBI:57453"/>
        <dbReference type="ChEBI" id="CHEBI:57783"/>
        <dbReference type="ChEBI" id="CHEBI:58349"/>
        <dbReference type="EC" id="1.5.1.3"/>
    </reaction>
</comment>
<evidence type="ECO:0000256" key="13">
    <source>
        <dbReference type="ARBA" id="ARBA00047344"/>
    </source>
</evidence>
<dbReference type="OrthoDB" id="766at2759"/>
<evidence type="ECO:0000256" key="5">
    <source>
        <dbReference type="ARBA" id="ARBA00022563"/>
    </source>
</evidence>
<dbReference type="Proteomes" id="UP000030745">
    <property type="component" value="Unassembled WGS sequence"/>
</dbReference>
<dbReference type="InterPro" id="IPR012262">
    <property type="entry name" value="DHFR-TS"/>
</dbReference>
<proteinExistence type="inferred from homology"/>
<dbReference type="SUPFAM" id="SSF53597">
    <property type="entry name" value="Dihydrofolate reductase-like"/>
    <property type="match status" value="1"/>
</dbReference>
<evidence type="ECO:0000256" key="11">
    <source>
        <dbReference type="ARBA" id="ARBA00023268"/>
    </source>
</evidence>
<dbReference type="EMBL" id="KK583213">
    <property type="protein sequence ID" value="KDO28037.1"/>
    <property type="molecule type" value="Genomic_DNA"/>
</dbReference>
<dbReference type="VEuPathDB" id="FungiDB:SPRG_06761"/>
<keyword evidence="5 15" id="KW-0554">One-carbon metabolism</keyword>
<dbReference type="RefSeq" id="XP_012201157.1">
    <property type="nucleotide sequence ID" value="XM_012345767.1"/>
</dbReference>
<evidence type="ECO:0000313" key="20">
    <source>
        <dbReference type="Proteomes" id="UP000030745"/>
    </source>
</evidence>
<keyword evidence="11" id="KW-0511">Multifunctional enzyme</keyword>
<dbReference type="HAMAP" id="MF_00008">
    <property type="entry name" value="Thymidy_synth_bact"/>
    <property type="match status" value="1"/>
</dbReference>
<dbReference type="FunFam" id="3.30.572.10:FF:000002">
    <property type="entry name" value="Possible thymidylate synthase"/>
    <property type="match status" value="1"/>
</dbReference>
<comment type="pathway">
    <text evidence="1 15">Cofactor biosynthesis; tetrahydrofolate biosynthesis; 5,6,7,8-tetrahydrofolate from 7,8-dihydrofolate: step 1/1.</text>
</comment>
<evidence type="ECO:0000256" key="2">
    <source>
        <dbReference type="ARBA" id="ARBA00006900"/>
    </source>
</evidence>
<comment type="similarity">
    <text evidence="2 15">In the C-terminal section; belongs to the thymidylate synthase family.</text>
</comment>
<dbReference type="PANTHER" id="PTHR11548:SF2">
    <property type="entry name" value="THYMIDYLATE SYNTHASE"/>
    <property type="match status" value="1"/>
</dbReference>
<dbReference type="GO" id="GO:0004146">
    <property type="term" value="F:dihydrofolate reductase activity"/>
    <property type="evidence" value="ECO:0007669"/>
    <property type="project" value="UniProtKB-EC"/>
</dbReference>
<dbReference type="GO" id="GO:0005739">
    <property type="term" value="C:mitochondrion"/>
    <property type="evidence" value="ECO:0007669"/>
    <property type="project" value="TreeGrafter"/>
</dbReference>
<feature type="active site" evidence="16 17">
    <location>
        <position position="348"/>
    </location>
</feature>
<evidence type="ECO:0000256" key="10">
    <source>
        <dbReference type="ARBA" id="ARBA00023002"/>
    </source>
</evidence>
<dbReference type="InterPro" id="IPR023451">
    <property type="entry name" value="Thymidate_synth/dCMP_Mease_dom"/>
</dbReference>
<evidence type="ECO:0000256" key="16">
    <source>
        <dbReference type="PIRSR" id="PIRSR000389-1"/>
    </source>
</evidence>
<evidence type="ECO:0000256" key="14">
    <source>
        <dbReference type="ARBA" id="ARBA00048873"/>
    </source>
</evidence>
<accession>A0A067CMI2</accession>
<dbReference type="STRING" id="695850.A0A067CMI2"/>
<name>A0A067CMI2_SAPPC</name>